<accession>A0ABN2NFG2</accession>
<organism evidence="1 2">
    <name type="scientific">Myceligenerans crystallogenes</name>
    <dbReference type="NCBI Taxonomy" id="316335"/>
    <lineage>
        <taxon>Bacteria</taxon>
        <taxon>Bacillati</taxon>
        <taxon>Actinomycetota</taxon>
        <taxon>Actinomycetes</taxon>
        <taxon>Micrococcales</taxon>
        <taxon>Promicromonosporaceae</taxon>
        <taxon>Myceligenerans</taxon>
    </lineage>
</organism>
<name>A0ABN2NFG2_9MICO</name>
<proteinExistence type="predicted"/>
<dbReference type="Proteomes" id="UP001501094">
    <property type="component" value="Unassembled WGS sequence"/>
</dbReference>
<keyword evidence="2" id="KW-1185">Reference proteome</keyword>
<evidence type="ECO:0000313" key="1">
    <source>
        <dbReference type="EMBL" id="GAA1866881.1"/>
    </source>
</evidence>
<comment type="caution">
    <text evidence="1">The sequence shown here is derived from an EMBL/GenBank/DDBJ whole genome shotgun (WGS) entry which is preliminary data.</text>
</comment>
<reference evidence="1 2" key="1">
    <citation type="journal article" date="2019" name="Int. J. Syst. Evol. Microbiol.">
        <title>The Global Catalogue of Microorganisms (GCM) 10K type strain sequencing project: providing services to taxonomists for standard genome sequencing and annotation.</title>
        <authorList>
            <consortium name="The Broad Institute Genomics Platform"/>
            <consortium name="The Broad Institute Genome Sequencing Center for Infectious Disease"/>
            <person name="Wu L."/>
            <person name="Ma J."/>
        </authorList>
    </citation>
    <scope>NUCLEOTIDE SEQUENCE [LARGE SCALE GENOMIC DNA]</scope>
    <source>
        <strain evidence="1 2">JCM 14326</strain>
    </source>
</reference>
<gene>
    <name evidence="1" type="ORF">GCM10009751_26320</name>
</gene>
<evidence type="ECO:0008006" key="3">
    <source>
        <dbReference type="Google" id="ProtNLM"/>
    </source>
</evidence>
<dbReference type="RefSeq" id="WP_344103581.1">
    <property type="nucleotide sequence ID" value="NZ_BAAANL010000005.1"/>
</dbReference>
<sequence length="117" mass="13339">MSRTPRFSLARLFRRRPAAGQAARPAAADARRETMNHLRDFVATRQGVEAYVEPPTNQIPPTILLVATTGEWTRRRVPDEKTAFDLAGDLGVPVYNVRFIGYPQRMRDWTSAQRRNS</sequence>
<protein>
    <recommendedName>
        <fullName evidence="3">Oxidoreductase</fullName>
    </recommendedName>
</protein>
<evidence type="ECO:0000313" key="2">
    <source>
        <dbReference type="Proteomes" id="UP001501094"/>
    </source>
</evidence>
<dbReference type="EMBL" id="BAAANL010000005">
    <property type="protein sequence ID" value="GAA1866881.1"/>
    <property type="molecule type" value="Genomic_DNA"/>
</dbReference>